<dbReference type="EMBL" id="JARQZJ010000010">
    <property type="protein sequence ID" value="KAK9872335.1"/>
    <property type="molecule type" value="Genomic_DNA"/>
</dbReference>
<dbReference type="Proteomes" id="UP001431783">
    <property type="component" value="Unassembled WGS sequence"/>
</dbReference>
<evidence type="ECO:0008006" key="3">
    <source>
        <dbReference type="Google" id="ProtNLM"/>
    </source>
</evidence>
<name>A0AAW1TPS7_9CUCU</name>
<evidence type="ECO:0000313" key="2">
    <source>
        <dbReference type="Proteomes" id="UP001431783"/>
    </source>
</evidence>
<proteinExistence type="predicted"/>
<sequence>MVFCELNNRQLGVGWETLSMRTGGDFTQGNLSLCFSCNNILCFISDKSTRCPQNMKKEMTRNRSNLDLSVIRNAINDIDNAKLIRATALEYGIDRNTLRNYLRDMTRLSKISEQRSQFKIR</sequence>
<keyword evidence="2" id="KW-1185">Reference proteome</keyword>
<organism evidence="1 2">
    <name type="scientific">Henosepilachna vigintioctopunctata</name>
    <dbReference type="NCBI Taxonomy" id="420089"/>
    <lineage>
        <taxon>Eukaryota</taxon>
        <taxon>Metazoa</taxon>
        <taxon>Ecdysozoa</taxon>
        <taxon>Arthropoda</taxon>
        <taxon>Hexapoda</taxon>
        <taxon>Insecta</taxon>
        <taxon>Pterygota</taxon>
        <taxon>Neoptera</taxon>
        <taxon>Endopterygota</taxon>
        <taxon>Coleoptera</taxon>
        <taxon>Polyphaga</taxon>
        <taxon>Cucujiformia</taxon>
        <taxon>Coccinelloidea</taxon>
        <taxon>Coccinellidae</taxon>
        <taxon>Epilachninae</taxon>
        <taxon>Epilachnini</taxon>
        <taxon>Henosepilachna</taxon>
    </lineage>
</organism>
<dbReference type="AlphaFoldDB" id="A0AAW1TPS7"/>
<reference evidence="1 2" key="1">
    <citation type="submission" date="2023-03" db="EMBL/GenBank/DDBJ databases">
        <title>Genome insight into feeding habits of ladybird beetles.</title>
        <authorList>
            <person name="Li H.-S."/>
            <person name="Huang Y.-H."/>
            <person name="Pang H."/>
        </authorList>
    </citation>
    <scope>NUCLEOTIDE SEQUENCE [LARGE SCALE GENOMIC DNA]</scope>
    <source>
        <strain evidence="1">SYSU_2023b</strain>
        <tissue evidence="1">Whole body</tissue>
    </source>
</reference>
<comment type="caution">
    <text evidence="1">The sequence shown here is derived from an EMBL/GenBank/DDBJ whole genome shotgun (WGS) entry which is preliminary data.</text>
</comment>
<evidence type="ECO:0000313" key="1">
    <source>
        <dbReference type="EMBL" id="KAK9872335.1"/>
    </source>
</evidence>
<gene>
    <name evidence="1" type="ORF">WA026_017149</name>
</gene>
<accession>A0AAW1TPS7</accession>
<protein>
    <recommendedName>
        <fullName evidence="3">HTH psq-type domain-containing protein</fullName>
    </recommendedName>
</protein>